<dbReference type="Proteomes" id="UP000240708">
    <property type="component" value="Unassembled WGS sequence"/>
</dbReference>
<dbReference type="AlphaFoldDB" id="A0A2P8EE56"/>
<evidence type="ECO:0000313" key="2">
    <source>
        <dbReference type="Proteomes" id="UP000240708"/>
    </source>
</evidence>
<reference evidence="1 2" key="1">
    <citation type="submission" date="2018-03" db="EMBL/GenBank/DDBJ databases">
        <title>Genomic Encyclopedia of Archaeal and Bacterial Type Strains, Phase II (KMG-II): from individual species to whole genera.</title>
        <authorList>
            <person name="Goeker M."/>
        </authorList>
    </citation>
    <scope>NUCLEOTIDE SEQUENCE [LARGE SCALE GENOMIC DNA]</scope>
    <source>
        <strain evidence="1 2">DSM 28057</strain>
    </source>
</reference>
<proteinExistence type="predicted"/>
<keyword evidence="2" id="KW-1185">Reference proteome</keyword>
<sequence>MGDSVIKADFYLFKECFTELLCKNNEIPELSWERNFELEKRLDKQNNNEKNNHQNVKEEILLNYNKQSSAIS</sequence>
<protein>
    <submittedName>
        <fullName evidence="1">Uncharacterized protein</fullName>
    </submittedName>
</protein>
<gene>
    <name evidence="1" type="ORF">CLV48_101700</name>
</gene>
<comment type="caution">
    <text evidence="1">The sequence shown here is derived from an EMBL/GenBank/DDBJ whole genome shotgun (WGS) entry which is preliminary data.</text>
</comment>
<evidence type="ECO:0000313" key="1">
    <source>
        <dbReference type="EMBL" id="PSL07762.1"/>
    </source>
</evidence>
<accession>A0A2P8EE56</accession>
<dbReference type="EMBL" id="PYGF01000001">
    <property type="protein sequence ID" value="PSL07762.1"/>
    <property type="molecule type" value="Genomic_DNA"/>
</dbReference>
<name>A0A2P8EE56_9BACT</name>
<organism evidence="1 2">
    <name type="scientific">Cecembia rubra</name>
    <dbReference type="NCBI Taxonomy" id="1485585"/>
    <lineage>
        <taxon>Bacteria</taxon>
        <taxon>Pseudomonadati</taxon>
        <taxon>Bacteroidota</taxon>
        <taxon>Cytophagia</taxon>
        <taxon>Cytophagales</taxon>
        <taxon>Cyclobacteriaceae</taxon>
        <taxon>Cecembia</taxon>
    </lineage>
</organism>